<sequence length="243" mass="28048">MIDAHCHIDLYPNPEEILSYCNSKDITVIAMTNLPSHFEMGFQHIREYKRIRMALGMHPLYASEHEREYQKFIDNFDKTSYIGEIGLDYSNEGYHTKTIQMQSFRKILQLVCDKPKILSIHSRRAEEEVFNELIFHNIKAAIFHWYSGSISLIEDIAKAGYFFSINPAMVQSPNGQKIIAKIPAASILTESDGPFIEYKKQTVMPGDVIIVEEYLAKTHQKTRQVISEQIRSNFKSIVSLIKV</sequence>
<dbReference type="AlphaFoldDB" id="A0A1W2CS51"/>
<dbReference type="GO" id="GO:0046872">
    <property type="term" value="F:metal ion binding"/>
    <property type="evidence" value="ECO:0007669"/>
    <property type="project" value="UniProtKB-KW"/>
</dbReference>
<evidence type="ECO:0000313" key="6">
    <source>
        <dbReference type="Proteomes" id="UP000192756"/>
    </source>
</evidence>
<reference evidence="6" key="1">
    <citation type="submission" date="2017-04" db="EMBL/GenBank/DDBJ databases">
        <authorList>
            <person name="Varghese N."/>
            <person name="Submissions S."/>
        </authorList>
    </citation>
    <scope>NUCLEOTIDE SEQUENCE [LARGE SCALE GENOMIC DNA]</scope>
    <source>
        <strain evidence="6">DSM 12126</strain>
    </source>
</reference>
<accession>A0A1W2CS51</accession>
<keyword evidence="2 4" id="KW-0479">Metal-binding</keyword>
<organism evidence="5 6">
    <name type="scientific">Pedobacter africanus</name>
    <dbReference type="NCBI Taxonomy" id="151894"/>
    <lineage>
        <taxon>Bacteria</taxon>
        <taxon>Pseudomonadati</taxon>
        <taxon>Bacteroidota</taxon>
        <taxon>Sphingobacteriia</taxon>
        <taxon>Sphingobacteriales</taxon>
        <taxon>Sphingobacteriaceae</taxon>
        <taxon>Pedobacter</taxon>
    </lineage>
</organism>
<dbReference type="PIRSF" id="PIRSF005902">
    <property type="entry name" value="DNase_TatD"/>
    <property type="match status" value="1"/>
</dbReference>
<feature type="binding site" evidence="4">
    <location>
        <position position="5"/>
    </location>
    <ligand>
        <name>a divalent metal cation</name>
        <dbReference type="ChEBI" id="CHEBI:60240"/>
        <label>1</label>
    </ligand>
</feature>
<dbReference type="EMBL" id="FWXT01000002">
    <property type="protein sequence ID" value="SMC87786.1"/>
    <property type="molecule type" value="Genomic_DNA"/>
</dbReference>
<feature type="binding site" evidence="4">
    <location>
        <position position="84"/>
    </location>
    <ligand>
        <name>a divalent metal cation</name>
        <dbReference type="ChEBI" id="CHEBI:60240"/>
        <label>1</label>
    </ligand>
</feature>
<dbReference type="Proteomes" id="UP000192756">
    <property type="component" value="Unassembled WGS sequence"/>
</dbReference>
<dbReference type="InterPro" id="IPR049677">
    <property type="entry name" value="QatD"/>
</dbReference>
<dbReference type="STRING" id="151894.SAMN04488524_3185"/>
<evidence type="ECO:0000313" key="5">
    <source>
        <dbReference type="EMBL" id="SMC87786.1"/>
    </source>
</evidence>
<dbReference type="Pfam" id="PF01026">
    <property type="entry name" value="TatD_DNase"/>
    <property type="match status" value="1"/>
</dbReference>
<dbReference type="PANTHER" id="PTHR46317:SF1">
    <property type="entry name" value="HYDROLASE, TATD FAMILY"/>
    <property type="match status" value="1"/>
</dbReference>
<feature type="binding site" evidence="4">
    <location>
        <position position="121"/>
    </location>
    <ligand>
        <name>a divalent metal cation</name>
        <dbReference type="ChEBI" id="CHEBI:60240"/>
        <label>2</label>
    </ligand>
</feature>
<dbReference type="InterPro" id="IPR032466">
    <property type="entry name" value="Metal_Hydrolase"/>
</dbReference>
<dbReference type="PROSITE" id="PS01137">
    <property type="entry name" value="TATD_1"/>
    <property type="match status" value="1"/>
</dbReference>
<dbReference type="SUPFAM" id="SSF51556">
    <property type="entry name" value="Metallo-dependent hydrolases"/>
    <property type="match status" value="1"/>
</dbReference>
<dbReference type="OrthoDB" id="9810005at2"/>
<comment type="similarity">
    <text evidence="1">Belongs to the metallo-dependent hydrolases superfamily. TatD-type hydrolase family.</text>
</comment>
<gene>
    <name evidence="5" type="ORF">SAMN04488524_3185</name>
</gene>
<protein>
    <submittedName>
        <fullName evidence="5">TatD DNase family protein</fullName>
    </submittedName>
</protein>
<dbReference type="PANTHER" id="PTHR46317">
    <property type="entry name" value="HYDROLASE OF PHP SUPERFAMILY-RELATED PROTEIN"/>
    <property type="match status" value="1"/>
</dbReference>
<dbReference type="InterPro" id="IPR018228">
    <property type="entry name" value="DNase_TatD-rel_CS"/>
</dbReference>
<dbReference type="CDD" id="cd01310">
    <property type="entry name" value="TatD_DNAse"/>
    <property type="match status" value="1"/>
</dbReference>
<proteinExistence type="inferred from homology"/>
<evidence type="ECO:0000256" key="1">
    <source>
        <dbReference type="ARBA" id="ARBA00009275"/>
    </source>
</evidence>
<keyword evidence="3" id="KW-0378">Hydrolase</keyword>
<evidence type="ECO:0000256" key="4">
    <source>
        <dbReference type="PIRSR" id="PIRSR005902-1"/>
    </source>
</evidence>
<name>A0A1W2CS51_9SPHI</name>
<dbReference type="InterPro" id="IPR001130">
    <property type="entry name" value="TatD-like"/>
</dbReference>
<feature type="binding site" evidence="4">
    <location>
        <position position="7"/>
    </location>
    <ligand>
        <name>a divalent metal cation</name>
        <dbReference type="ChEBI" id="CHEBI:60240"/>
        <label>1</label>
    </ligand>
</feature>
<dbReference type="Gene3D" id="3.20.20.140">
    <property type="entry name" value="Metal-dependent hydrolases"/>
    <property type="match status" value="1"/>
</dbReference>
<keyword evidence="6" id="KW-1185">Reference proteome</keyword>
<dbReference type="NCBIfam" id="NF041926">
    <property type="entry name" value="QatD"/>
    <property type="match status" value="1"/>
</dbReference>
<dbReference type="RefSeq" id="WP_084239984.1">
    <property type="nucleotide sequence ID" value="NZ_FWXT01000002.1"/>
</dbReference>
<evidence type="ECO:0000256" key="3">
    <source>
        <dbReference type="ARBA" id="ARBA00022801"/>
    </source>
</evidence>
<feature type="binding site" evidence="4">
    <location>
        <position position="192"/>
    </location>
    <ligand>
        <name>a divalent metal cation</name>
        <dbReference type="ChEBI" id="CHEBI:60240"/>
        <label>1</label>
    </ligand>
</feature>
<dbReference type="GO" id="GO:0016788">
    <property type="term" value="F:hydrolase activity, acting on ester bonds"/>
    <property type="evidence" value="ECO:0007669"/>
    <property type="project" value="InterPro"/>
</dbReference>
<evidence type="ECO:0000256" key="2">
    <source>
        <dbReference type="ARBA" id="ARBA00022723"/>
    </source>
</evidence>
<feature type="binding site" evidence="4">
    <location>
        <position position="144"/>
    </location>
    <ligand>
        <name>a divalent metal cation</name>
        <dbReference type="ChEBI" id="CHEBI:60240"/>
        <label>2</label>
    </ligand>
</feature>